<dbReference type="InterPro" id="IPR010255">
    <property type="entry name" value="Haem_peroxidase_sf"/>
</dbReference>
<evidence type="ECO:0000256" key="1">
    <source>
        <dbReference type="ARBA" id="ARBA00022723"/>
    </source>
</evidence>
<dbReference type="AlphaFoldDB" id="A0A0U2K871"/>
<keyword evidence="3 5" id="KW-0560">Oxidoreductase</keyword>
<dbReference type="InterPro" id="IPR037120">
    <property type="entry name" value="Haem_peroxidase_sf_animal"/>
</dbReference>
<dbReference type="GO" id="GO:0019371">
    <property type="term" value="P:cyclooxygenase pathway"/>
    <property type="evidence" value="ECO:0007669"/>
    <property type="project" value="TreeGrafter"/>
</dbReference>
<name>A0A0U2K871_9MOLL</name>
<dbReference type="SUPFAM" id="SSF48113">
    <property type="entry name" value="Heme-dependent peroxidases"/>
    <property type="match status" value="1"/>
</dbReference>
<dbReference type="GO" id="GO:0043005">
    <property type="term" value="C:neuron projection"/>
    <property type="evidence" value="ECO:0007669"/>
    <property type="project" value="TreeGrafter"/>
</dbReference>
<dbReference type="GO" id="GO:0016702">
    <property type="term" value="F:oxidoreductase activity, acting on single donors with incorporation of molecular oxygen, incorporation of two atoms of oxygen"/>
    <property type="evidence" value="ECO:0007669"/>
    <property type="project" value="TreeGrafter"/>
</dbReference>
<dbReference type="EMBL" id="KM437913">
    <property type="protein sequence ID" value="ALG96660.1"/>
    <property type="molecule type" value="mRNA"/>
</dbReference>
<reference evidence="5" key="1">
    <citation type="journal article" date="2015" name="J. Mol. Evol.">
        <title>Reconstruction of cyclooxygenase evolution in animals suggests variable, lineage-specific duplications, and homologs with low sequence identity.</title>
        <authorList>
            <person name="Havird J.C."/>
            <person name="Kocot K.M."/>
            <person name="Brannock P.M."/>
            <person name="Cannon J.T."/>
            <person name="Waits D.S."/>
            <person name="Weese D.A."/>
            <person name="Santos S.R."/>
            <person name="Halanych K.M."/>
        </authorList>
    </citation>
    <scope>NUCLEOTIDE SEQUENCE</scope>
</reference>
<evidence type="ECO:0000256" key="3">
    <source>
        <dbReference type="ARBA" id="ARBA00023002"/>
    </source>
</evidence>
<sequence>ITAGGQSTLHIAKNIVEAGRNLRLQSFNNYRKRFNLPPAETFLQLTGDQKLAEELEELYGDVDAVEFYVGLLTEKIPDNSKFSLTLLEMGASYSVKGLLSNPICSPQYWKPSTFGGRLFFDMIQEATLEKLFCQNIYGTGPKVSFHVPEEFINKQKCVGDALTCPKTEL</sequence>
<dbReference type="PANTHER" id="PTHR11903">
    <property type="entry name" value="PROSTAGLANDIN G/H SYNTHASE"/>
    <property type="match status" value="1"/>
</dbReference>
<evidence type="ECO:0000313" key="5">
    <source>
        <dbReference type="EMBL" id="ALG96660.1"/>
    </source>
</evidence>
<gene>
    <name evidence="5" type="primary">COX</name>
</gene>
<dbReference type="PANTHER" id="PTHR11903:SF39">
    <property type="entry name" value="PROSTAGLANDIN G_H SYNTHASE 2-LIKE"/>
    <property type="match status" value="1"/>
</dbReference>
<evidence type="ECO:0000256" key="4">
    <source>
        <dbReference type="ARBA" id="ARBA00023004"/>
    </source>
</evidence>
<dbReference type="PROSITE" id="PS50292">
    <property type="entry name" value="PEROXIDASE_3"/>
    <property type="match status" value="1"/>
</dbReference>
<evidence type="ECO:0000256" key="2">
    <source>
        <dbReference type="ARBA" id="ARBA00022964"/>
    </source>
</evidence>
<dbReference type="GO" id="GO:0046872">
    <property type="term" value="F:metal ion binding"/>
    <property type="evidence" value="ECO:0007669"/>
    <property type="project" value="UniProtKB-KW"/>
</dbReference>
<accession>A0A0U2K871</accession>
<dbReference type="PRINTS" id="PR00457">
    <property type="entry name" value="ANPEROXIDASE"/>
</dbReference>
<keyword evidence="2" id="KW-0223">Dioxygenase</keyword>
<feature type="non-terminal residue" evidence="5">
    <location>
        <position position="1"/>
    </location>
</feature>
<dbReference type="EC" id="1.14.99.1" evidence="5"/>
<dbReference type="GO" id="GO:0004601">
    <property type="term" value="F:peroxidase activity"/>
    <property type="evidence" value="ECO:0007669"/>
    <property type="project" value="InterPro"/>
</dbReference>
<dbReference type="GO" id="GO:0004666">
    <property type="term" value="F:prostaglandin-endoperoxide synthase activity"/>
    <property type="evidence" value="ECO:0007669"/>
    <property type="project" value="UniProtKB-EC"/>
</dbReference>
<dbReference type="GO" id="GO:0020037">
    <property type="term" value="F:heme binding"/>
    <property type="evidence" value="ECO:0007669"/>
    <property type="project" value="InterPro"/>
</dbReference>
<keyword evidence="1" id="KW-0479">Metal-binding</keyword>
<proteinExistence type="evidence at transcript level"/>
<protein>
    <submittedName>
        <fullName evidence="5">Cyclooxygenase</fullName>
        <ecNumber evidence="5">1.14.99.1</ecNumber>
    </submittedName>
</protein>
<dbReference type="GO" id="GO:0005737">
    <property type="term" value="C:cytoplasm"/>
    <property type="evidence" value="ECO:0007669"/>
    <property type="project" value="TreeGrafter"/>
</dbReference>
<dbReference type="InterPro" id="IPR050783">
    <property type="entry name" value="Oxylipin_biosynth_metab"/>
</dbReference>
<organism evidence="5">
    <name type="scientific">Epimenia babai</name>
    <dbReference type="NCBI Taxonomy" id="231999"/>
    <lineage>
        <taxon>Eukaryota</taxon>
        <taxon>Metazoa</taxon>
        <taxon>Spiralia</taxon>
        <taxon>Lophotrochozoa</taxon>
        <taxon>Mollusca</taxon>
        <taxon>Aplacophora</taxon>
        <taxon>Solenogastres</taxon>
        <taxon>Cavibelonia</taxon>
        <taxon>Epimeniidae</taxon>
        <taxon>Epimenia</taxon>
    </lineage>
</organism>
<dbReference type="InterPro" id="IPR019791">
    <property type="entry name" value="Haem_peroxidase_animal"/>
</dbReference>
<dbReference type="Gene3D" id="1.10.640.10">
    <property type="entry name" value="Haem peroxidase domain superfamily, animal type"/>
    <property type="match status" value="1"/>
</dbReference>
<dbReference type="Pfam" id="PF03098">
    <property type="entry name" value="An_peroxidase"/>
    <property type="match status" value="1"/>
</dbReference>
<keyword evidence="4" id="KW-0408">Iron</keyword>
<dbReference type="GO" id="GO:0006979">
    <property type="term" value="P:response to oxidative stress"/>
    <property type="evidence" value="ECO:0007669"/>
    <property type="project" value="InterPro"/>
</dbReference>